<keyword evidence="4" id="KW-1185">Reference proteome</keyword>
<sequence>MTTLWASLLLIALGFIGGPVANADCECGYSLNSTVFTDLIESDFTFLKNITQDTDWVVQEWKVDKEASKGPYGRKTQAKNVISNPSIQHNVSATGVNGDPAGLELFVRELETGEDHIGVAEVDSRRTDIIYGTFRAGIKATGVNGTCGAFFWYLNDTQEIDIEFLSSQITPTSSPVNLVLHSLLTQERGGDAKNTPTYKVVSLPFATDGEFHEYRFDWQPDKVSFYSDGSWLGDMTDSQYIPKSPGKIILSHWSNGNPLWSGGPPEVDAKMTVSYVQGYFNSSLPSRREDYKKRCKDRSAPNAICPIPEQKGPPKVGTVHFFSQNAGVDKTPNQTVYAKNLSKSLGRGLAAGMNCWMQSG</sequence>
<dbReference type="PANTHER" id="PTHR38121:SF5">
    <property type="entry name" value="GH16 DOMAIN-CONTAINING PROTEIN"/>
    <property type="match status" value="1"/>
</dbReference>
<dbReference type="OrthoDB" id="25131at2759"/>
<dbReference type="Gene3D" id="2.60.120.200">
    <property type="match status" value="1"/>
</dbReference>
<dbReference type="GO" id="GO:0030246">
    <property type="term" value="F:carbohydrate binding"/>
    <property type="evidence" value="ECO:0007669"/>
    <property type="project" value="UniProtKB-KW"/>
</dbReference>
<organism evidence="3 4">
    <name type="scientific">Choiromyces venosus 120613-1</name>
    <dbReference type="NCBI Taxonomy" id="1336337"/>
    <lineage>
        <taxon>Eukaryota</taxon>
        <taxon>Fungi</taxon>
        <taxon>Dikarya</taxon>
        <taxon>Ascomycota</taxon>
        <taxon>Pezizomycotina</taxon>
        <taxon>Pezizomycetes</taxon>
        <taxon>Pezizales</taxon>
        <taxon>Tuberaceae</taxon>
        <taxon>Choiromyces</taxon>
    </lineage>
</organism>
<reference evidence="3 4" key="1">
    <citation type="journal article" date="2018" name="Nat. Ecol. Evol.">
        <title>Pezizomycetes genomes reveal the molecular basis of ectomycorrhizal truffle lifestyle.</title>
        <authorList>
            <person name="Murat C."/>
            <person name="Payen T."/>
            <person name="Noel B."/>
            <person name="Kuo A."/>
            <person name="Morin E."/>
            <person name="Chen J."/>
            <person name="Kohler A."/>
            <person name="Krizsan K."/>
            <person name="Balestrini R."/>
            <person name="Da Silva C."/>
            <person name="Montanini B."/>
            <person name="Hainaut M."/>
            <person name="Levati E."/>
            <person name="Barry K.W."/>
            <person name="Belfiori B."/>
            <person name="Cichocki N."/>
            <person name="Clum A."/>
            <person name="Dockter R.B."/>
            <person name="Fauchery L."/>
            <person name="Guy J."/>
            <person name="Iotti M."/>
            <person name="Le Tacon F."/>
            <person name="Lindquist E.A."/>
            <person name="Lipzen A."/>
            <person name="Malagnac F."/>
            <person name="Mello A."/>
            <person name="Molinier V."/>
            <person name="Miyauchi S."/>
            <person name="Poulain J."/>
            <person name="Riccioni C."/>
            <person name="Rubini A."/>
            <person name="Sitrit Y."/>
            <person name="Splivallo R."/>
            <person name="Traeger S."/>
            <person name="Wang M."/>
            <person name="Zifcakova L."/>
            <person name="Wipf D."/>
            <person name="Zambonelli A."/>
            <person name="Paolocci F."/>
            <person name="Nowrousian M."/>
            <person name="Ottonello S."/>
            <person name="Baldrian P."/>
            <person name="Spatafora J.W."/>
            <person name="Henrissat B."/>
            <person name="Nagy L.G."/>
            <person name="Aury J.M."/>
            <person name="Wincker P."/>
            <person name="Grigoriev I.V."/>
            <person name="Bonfante P."/>
            <person name="Martin F.M."/>
        </authorList>
    </citation>
    <scope>NUCLEOTIDE SEQUENCE [LARGE SCALE GENOMIC DNA]</scope>
    <source>
        <strain evidence="3 4">120613-1</strain>
    </source>
</reference>
<dbReference type="STRING" id="1336337.A0A3N4JA47"/>
<gene>
    <name evidence="3" type="ORF">L873DRAFT_1830720</name>
</gene>
<dbReference type="PROSITE" id="PS51762">
    <property type="entry name" value="GH16_2"/>
    <property type="match status" value="1"/>
</dbReference>
<dbReference type="GO" id="GO:0005975">
    <property type="term" value="P:carbohydrate metabolic process"/>
    <property type="evidence" value="ECO:0007669"/>
    <property type="project" value="InterPro"/>
</dbReference>
<dbReference type="Pfam" id="PF00722">
    <property type="entry name" value="Glyco_hydro_16"/>
    <property type="match status" value="1"/>
</dbReference>
<feature type="chain" id="PRO_5017979953" evidence="1">
    <location>
        <begin position="24"/>
        <end position="360"/>
    </location>
</feature>
<keyword evidence="3" id="KW-0430">Lectin</keyword>
<evidence type="ECO:0000256" key="1">
    <source>
        <dbReference type="SAM" id="SignalP"/>
    </source>
</evidence>
<keyword evidence="1" id="KW-0732">Signal</keyword>
<dbReference type="PANTHER" id="PTHR38121">
    <property type="entry name" value="GH16 DOMAIN-CONTAINING PROTEIN"/>
    <property type="match status" value="1"/>
</dbReference>
<dbReference type="CDD" id="cd00413">
    <property type="entry name" value="Glyco_hydrolase_16"/>
    <property type="match status" value="1"/>
</dbReference>
<dbReference type="Proteomes" id="UP000276215">
    <property type="component" value="Unassembled WGS sequence"/>
</dbReference>
<dbReference type="InterPro" id="IPR000757">
    <property type="entry name" value="Beta-glucanase-like"/>
</dbReference>
<protein>
    <submittedName>
        <fullName evidence="3">Concanavalin A-like lectin/glucanase</fullName>
    </submittedName>
</protein>
<dbReference type="InterPro" id="IPR013320">
    <property type="entry name" value="ConA-like_dom_sf"/>
</dbReference>
<accession>A0A3N4JA47</accession>
<evidence type="ECO:0000313" key="4">
    <source>
        <dbReference type="Proteomes" id="UP000276215"/>
    </source>
</evidence>
<dbReference type="AlphaFoldDB" id="A0A3N4JA47"/>
<evidence type="ECO:0000313" key="3">
    <source>
        <dbReference type="EMBL" id="RPA93521.1"/>
    </source>
</evidence>
<dbReference type="GO" id="GO:0004553">
    <property type="term" value="F:hydrolase activity, hydrolyzing O-glycosyl compounds"/>
    <property type="evidence" value="ECO:0007669"/>
    <property type="project" value="InterPro"/>
</dbReference>
<feature type="domain" description="GH16" evidence="2">
    <location>
        <begin position="42"/>
        <end position="284"/>
    </location>
</feature>
<name>A0A3N4JA47_9PEZI</name>
<feature type="signal peptide" evidence="1">
    <location>
        <begin position="1"/>
        <end position="23"/>
    </location>
</feature>
<evidence type="ECO:0000259" key="2">
    <source>
        <dbReference type="PROSITE" id="PS51762"/>
    </source>
</evidence>
<dbReference type="SUPFAM" id="SSF49899">
    <property type="entry name" value="Concanavalin A-like lectins/glucanases"/>
    <property type="match status" value="1"/>
</dbReference>
<dbReference type="EMBL" id="ML120450">
    <property type="protein sequence ID" value="RPA93521.1"/>
    <property type="molecule type" value="Genomic_DNA"/>
</dbReference>
<proteinExistence type="predicted"/>